<accession>A0ABP9MVH8</accession>
<feature type="binding site" evidence="10">
    <location>
        <position position="127"/>
    </location>
    <ligand>
        <name>substrate</name>
    </ligand>
</feature>
<dbReference type="Proteomes" id="UP001500631">
    <property type="component" value="Unassembled WGS sequence"/>
</dbReference>
<feature type="binding site" evidence="10">
    <location>
        <position position="204"/>
    </location>
    <ligand>
        <name>substrate</name>
    </ligand>
</feature>
<evidence type="ECO:0000256" key="1">
    <source>
        <dbReference type="ARBA" id="ARBA00022475"/>
    </source>
</evidence>
<comment type="caution">
    <text evidence="10">Lacks conserved residue(s) required for the propagation of feature annotation.</text>
</comment>
<feature type="binding site" evidence="10">
    <location>
        <position position="14"/>
    </location>
    <ligand>
        <name>Mn(2+)</name>
        <dbReference type="ChEBI" id="CHEBI:29035"/>
        <label>1</label>
    </ligand>
</feature>
<keyword evidence="13" id="KW-1185">Reference proteome</keyword>
<evidence type="ECO:0000256" key="2">
    <source>
        <dbReference type="ARBA" id="ARBA00022516"/>
    </source>
</evidence>
<feature type="binding site" evidence="10">
    <location>
        <begin position="85"/>
        <end position="86"/>
    </location>
    <ligand>
        <name>substrate</name>
    </ligand>
</feature>
<evidence type="ECO:0000256" key="7">
    <source>
        <dbReference type="ARBA" id="ARBA00023098"/>
    </source>
</evidence>
<keyword evidence="9 10" id="KW-0464">Manganese</keyword>
<evidence type="ECO:0000256" key="6">
    <source>
        <dbReference type="ARBA" id="ARBA00022801"/>
    </source>
</evidence>
<feature type="binding site" evidence="10">
    <location>
        <position position="169"/>
    </location>
    <ligand>
        <name>substrate</name>
    </ligand>
</feature>
<reference evidence="13" key="1">
    <citation type="journal article" date="2019" name="Int. J. Syst. Evol. Microbiol.">
        <title>The Global Catalogue of Microorganisms (GCM) 10K type strain sequencing project: providing services to taxonomists for standard genome sequencing and annotation.</title>
        <authorList>
            <consortium name="The Broad Institute Genomics Platform"/>
            <consortium name="The Broad Institute Genome Sequencing Center for Infectious Disease"/>
            <person name="Wu L."/>
            <person name="Ma J."/>
        </authorList>
    </citation>
    <scope>NUCLEOTIDE SEQUENCE [LARGE SCALE GENOMIC DNA]</scope>
    <source>
        <strain evidence="13">JCM 18424</strain>
    </source>
</reference>
<dbReference type="NCBIfam" id="TIGR01854">
    <property type="entry name" value="lipid_A_lpxH"/>
    <property type="match status" value="1"/>
</dbReference>
<organism evidence="12 13">
    <name type="scientific">Wohlfahrtiimonas larvae</name>
    <dbReference type="NCBI Taxonomy" id="1157986"/>
    <lineage>
        <taxon>Bacteria</taxon>
        <taxon>Pseudomonadati</taxon>
        <taxon>Pseudomonadota</taxon>
        <taxon>Gammaproteobacteria</taxon>
        <taxon>Cardiobacteriales</taxon>
        <taxon>Ignatzschineriaceae</taxon>
        <taxon>Wohlfahrtiimonas</taxon>
    </lineage>
</organism>
<evidence type="ECO:0000256" key="8">
    <source>
        <dbReference type="ARBA" id="ARBA00023136"/>
    </source>
</evidence>
<keyword evidence="7 10" id="KW-0443">Lipid metabolism</keyword>
<dbReference type="SUPFAM" id="SSF56300">
    <property type="entry name" value="Metallo-dependent phosphatases"/>
    <property type="match status" value="1"/>
</dbReference>
<evidence type="ECO:0000259" key="11">
    <source>
        <dbReference type="Pfam" id="PF00149"/>
    </source>
</evidence>
<name>A0ABP9MVH8_9GAMM</name>
<dbReference type="RefSeq" id="WP_077925848.1">
    <property type="nucleotide sequence ID" value="NZ_BAABKE010000005.1"/>
</dbReference>
<comment type="catalytic activity">
    <reaction evidence="10">
        <text>UDP-2-N,3-O-bis[(3R)-3-hydroxytetradecanoyl]-alpha-D-glucosamine + H2O = 2-N,3-O-bis[(3R)-3-hydroxytetradecanoyl]-alpha-D-glucosaminyl 1-phosphate + UMP + 2 H(+)</text>
        <dbReference type="Rhea" id="RHEA:25213"/>
        <dbReference type="ChEBI" id="CHEBI:15377"/>
        <dbReference type="ChEBI" id="CHEBI:15378"/>
        <dbReference type="ChEBI" id="CHEBI:57865"/>
        <dbReference type="ChEBI" id="CHEBI:57957"/>
        <dbReference type="ChEBI" id="CHEBI:78847"/>
        <dbReference type="EC" id="3.6.1.54"/>
    </reaction>
</comment>
<comment type="caution">
    <text evidence="12">The sequence shown here is derived from an EMBL/GenBank/DDBJ whole genome shotgun (WGS) entry which is preliminary data.</text>
</comment>
<keyword evidence="5 10" id="KW-0479">Metal-binding</keyword>
<dbReference type="InterPro" id="IPR043461">
    <property type="entry name" value="LpxH-like"/>
</dbReference>
<dbReference type="Gene3D" id="3.60.21.10">
    <property type="match status" value="1"/>
</dbReference>
<protein>
    <recommendedName>
        <fullName evidence="10">UDP-2,3-diacylglucosamine hydrolase</fullName>
        <ecNumber evidence="10">3.6.1.54</ecNumber>
    </recommendedName>
    <alternativeName>
        <fullName evidence="10">UDP-2,3-diacylglucosamine diphosphatase</fullName>
    </alternativeName>
</protein>
<feature type="binding site" evidence="10">
    <location>
        <position position="47"/>
    </location>
    <ligand>
        <name>Mn(2+)</name>
        <dbReference type="ChEBI" id="CHEBI:29035"/>
        <label>2</label>
    </ligand>
</feature>
<feature type="binding site" evidence="10">
    <location>
        <position position="85"/>
    </location>
    <ligand>
        <name>Mn(2+)</name>
        <dbReference type="ChEBI" id="CHEBI:29035"/>
        <label>2</label>
    </ligand>
</feature>
<evidence type="ECO:0000313" key="12">
    <source>
        <dbReference type="EMBL" id="GAA5100784.1"/>
    </source>
</evidence>
<evidence type="ECO:0000256" key="9">
    <source>
        <dbReference type="ARBA" id="ARBA00023211"/>
    </source>
</evidence>
<keyword evidence="8 10" id="KW-0472">Membrane</keyword>
<proteinExistence type="inferred from homology"/>
<keyword evidence="1 10" id="KW-1003">Cell membrane</keyword>
<dbReference type="PANTHER" id="PTHR34990">
    <property type="entry name" value="UDP-2,3-DIACYLGLUCOSAMINE HYDROLASE-RELATED"/>
    <property type="match status" value="1"/>
</dbReference>
<feature type="binding site" evidence="10">
    <location>
        <position position="119"/>
    </location>
    <ligand>
        <name>Mn(2+)</name>
        <dbReference type="ChEBI" id="CHEBI:29035"/>
        <label>2</label>
    </ligand>
</feature>
<comment type="cofactor">
    <cofactor evidence="10">
        <name>Mn(2+)</name>
        <dbReference type="ChEBI" id="CHEBI:29035"/>
    </cofactor>
    <text evidence="10">Binds 2 Mn(2+) ions per subunit in a binuclear metal center.</text>
</comment>
<dbReference type="HAMAP" id="MF_00575">
    <property type="entry name" value="LpxH"/>
    <property type="match status" value="1"/>
</dbReference>
<dbReference type="InterPro" id="IPR029052">
    <property type="entry name" value="Metallo-depent_PP-like"/>
</dbReference>
<dbReference type="InterPro" id="IPR010138">
    <property type="entry name" value="UDP-diacylglucosamine_Hdrlase"/>
</dbReference>
<feature type="binding site" evidence="10">
    <location>
        <position position="165"/>
    </location>
    <ligand>
        <name>substrate</name>
    </ligand>
</feature>
<comment type="function">
    <text evidence="10">Hydrolyzes the pyrophosphate bond of UDP-2,3-diacylglucosamine to yield 2,3-diacylglucosamine 1-phosphate (lipid X) and UMP by catalyzing the attack of water at the alpha-P atom. Involved in the biosynthesis of lipid A, a phosphorylated glycolipid that anchors the lipopolysaccharide to the outer membrane of the cell.</text>
</comment>
<keyword evidence="4 10" id="KW-0441">Lipid A biosynthesis</keyword>
<dbReference type="PANTHER" id="PTHR34990:SF1">
    <property type="entry name" value="UDP-2,3-DIACYLGLUCOSAMINE HYDROLASE"/>
    <property type="match status" value="1"/>
</dbReference>
<dbReference type="NCBIfam" id="NF003743">
    <property type="entry name" value="PRK05340.1"/>
    <property type="match status" value="1"/>
</dbReference>
<feature type="binding site" evidence="10">
    <location>
        <position position="16"/>
    </location>
    <ligand>
        <name>Mn(2+)</name>
        <dbReference type="ChEBI" id="CHEBI:29035"/>
        <label>1</label>
    </ligand>
</feature>
<evidence type="ECO:0000313" key="13">
    <source>
        <dbReference type="Proteomes" id="UP001500631"/>
    </source>
</evidence>
<sequence>MHKHEDHIAYFIADLHLASSRPELCAAFFNLLPKIAEDATDLFILGDFFNFWVGDDVLSPFTTKVAKELANLSEQGIHVYFQHGNRDFAVGENYAKLCKMSILPEIYTLPFAPKIIVLHGDQLCLADVKYQRYRKIIRNPLVLKCLHLLPKSIRLRIGLRLREASKKAKRHTCIDNQQCYCDVTDNAVEKMLAQYSANTMIHGHTHKPNIHEHHNGTRWVLSDWEKTGDFLKWDKTHGLSRHTFTILPVE</sequence>
<feature type="binding site" evidence="10">
    <location>
        <position position="206"/>
    </location>
    <ligand>
        <name>Mn(2+)</name>
        <dbReference type="ChEBI" id="CHEBI:29035"/>
        <label>1</label>
    </ligand>
</feature>
<keyword evidence="3 10" id="KW-0997">Cell inner membrane</keyword>
<evidence type="ECO:0000256" key="5">
    <source>
        <dbReference type="ARBA" id="ARBA00022723"/>
    </source>
</evidence>
<keyword evidence="2 10" id="KW-0444">Lipid biosynthesis</keyword>
<gene>
    <name evidence="10 12" type="primary">lpxH</name>
    <name evidence="12" type="ORF">GCM10023338_15830</name>
</gene>
<dbReference type="EMBL" id="BAABKE010000005">
    <property type="protein sequence ID" value="GAA5100784.1"/>
    <property type="molecule type" value="Genomic_DNA"/>
</dbReference>
<comment type="pathway">
    <text evidence="10">Glycolipid biosynthesis; lipid IV(A) biosynthesis; lipid IV(A) from (3R)-3-hydroxytetradecanoyl-[acyl-carrier-protein] and UDP-N-acetyl-alpha-D-glucosamine: step 4/6.</text>
</comment>
<feature type="binding site" evidence="10">
    <location>
        <position position="204"/>
    </location>
    <ligand>
        <name>Mn(2+)</name>
        <dbReference type="ChEBI" id="CHEBI:29035"/>
        <label>2</label>
    </ligand>
</feature>
<feature type="domain" description="Calcineurin-like phosphoesterase" evidence="11">
    <location>
        <begin position="11"/>
        <end position="208"/>
    </location>
</feature>
<comment type="subcellular location">
    <subcellularLocation>
        <location evidence="10">Cell inner membrane</location>
        <topology evidence="10">Peripheral membrane protein</topology>
        <orientation evidence="10">Cytoplasmic side</orientation>
    </subcellularLocation>
</comment>
<evidence type="ECO:0000256" key="10">
    <source>
        <dbReference type="HAMAP-Rule" id="MF_00575"/>
    </source>
</evidence>
<feature type="binding site" evidence="10">
    <location>
        <position position="47"/>
    </location>
    <ligand>
        <name>Mn(2+)</name>
        <dbReference type="ChEBI" id="CHEBI:29035"/>
        <label>1</label>
    </ligand>
</feature>
<dbReference type="EC" id="3.6.1.54" evidence="10"/>
<dbReference type="InterPro" id="IPR004843">
    <property type="entry name" value="Calcineurin-like_PHP"/>
</dbReference>
<dbReference type="CDD" id="cd07398">
    <property type="entry name" value="MPP_YbbF-LpxH"/>
    <property type="match status" value="1"/>
</dbReference>
<keyword evidence="6 10" id="KW-0378">Hydrolase</keyword>
<evidence type="ECO:0000256" key="4">
    <source>
        <dbReference type="ARBA" id="ARBA00022556"/>
    </source>
</evidence>
<dbReference type="Pfam" id="PF00149">
    <property type="entry name" value="Metallophos"/>
    <property type="match status" value="1"/>
</dbReference>
<evidence type="ECO:0000256" key="3">
    <source>
        <dbReference type="ARBA" id="ARBA00022519"/>
    </source>
</evidence>
<comment type="similarity">
    <text evidence="10">Belongs to the LpxH family.</text>
</comment>